<organism evidence="2 4">
    <name type="scientific">Roridomyces roridus</name>
    <dbReference type="NCBI Taxonomy" id="1738132"/>
    <lineage>
        <taxon>Eukaryota</taxon>
        <taxon>Fungi</taxon>
        <taxon>Dikarya</taxon>
        <taxon>Basidiomycota</taxon>
        <taxon>Agaricomycotina</taxon>
        <taxon>Agaricomycetes</taxon>
        <taxon>Agaricomycetidae</taxon>
        <taxon>Agaricales</taxon>
        <taxon>Marasmiineae</taxon>
        <taxon>Mycenaceae</taxon>
        <taxon>Roridomyces</taxon>
    </lineage>
</organism>
<dbReference type="Proteomes" id="UP001221142">
    <property type="component" value="Unassembled WGS sequence"/>
</dbReference>
<keyword evidence="1" id="KW-0812">Transmembrane</keyword>
<comment type="caution">
    <text evidence="2">The sequence shown here is derived from an EMBL/GenBank/DDBJ whole genome shotgun (WGS) entry which is preliminary data.</text>
</comment>
<reference evidence="2" key="1">
    <citation type="submission" date="2023-03" db="EMBL/GenBank/DDBJ databases">
        <title>Massive genome expansion in bonnet fungi (Mycena s.s.) driven by repeated elements and novel gene families across ecological guilds.</title>
        <authorList>
            <consortium name="Lawrence Berkeley National Laboratory"/>
            <person name="Harder C.B."/>
            <person name="Miyauchi S."/>
            <person name="Viragh M."/>
            <person name="Kuo A."/>
            <person name="Thoen E."/>
            <person name="Andreopoulos B."/>
            <person name="Lu D."/>
            <person name="Skrede I."/>
            <person name="Drula E."/>
            <person name="Henrissat B."/>
            <person name="Morin E."/>
            <person name="Kohler A."/>
            <person name="Barry K."/>
            <person name="LaButti K."/>
            <person name="Morin E."/>
            <person name="Salamov A."/>
            <person name="Lipzen A."/>
            <person name="Mereny Z."/>
            <person name="Hegedus B."/>
            <person name="Baldrian P."/>
            <person name="Stursova M."/>
            <person name="Weitz H."/>
            <person name="Taylor A."/>
            <person name="Grigoriev I.V."/>
            <person name="Nagy L.G."/>
            <person name="Martin F."/>
            <person name="Kauserud H."/>
        </authorList>
    </citation>
    <scope>NUCLEOTIDE SEQUENCE</scope>
    <source>
        <strain evidence="2">9284</strain>
    </source>
</reference>
<keyword evidence="1" id="KW-1133">Transmembrane helix</keyword>
<keyword evidence="4" id="KW-1185">Reference proteome</keyword>
<evidence type="ECO:0000313" key="4">
    <source>
        <dbReference type="Proteomes" id="UP001221142"/>
    </source>
</evidence>
<evidence type="ECO:0000313" key="3">
    <source>
        <dbReference type="EMBL" id="KAJ7611315.1"/>
    </source>
</evidence>
<evidence type="ECO:0000256" key="1">
    <source>
        <dbReference type="SAM" id="Phobius"/>
    </source>
</evidence>
<keyword evidence="1" id="KW-0472">Membrane</keyword>
<name>A0AAD7AZU0_9AGAR</name>
<dbReference type="AlphaFoldDB" id="A0AAD7AZU0"/>
<dbReference type="EMBL" id="JARKIF010000033">
    <property type="protein sequence ID" value="KAJ7611315.1"/>
    <property type="molecule type" value="Genomic_DNA"/>
</dbReference>
<feature type="transmembrane region" description="Helical" evidence="1">
    <location>
        <begin position="12"/>
        <end position="31"/>
    </location>
</feature>
<protein>
    <submittedName>
        <fullName evidence="2">Uncharacterized protein</fullName>
    </submittedName>
</protein>
<accession>A0AAD7AZU0</accession>
<evidence type="ECO:0000313" key="2">
    <source>
        <dbReference type="EMBL" id="KAJ7606033.1"/>
    </source>
</evidence>
<gene>
    <name evidence="3" type="ORF">FB45DRAFT_941521</name>
    <name evidence="2" type="ORF">FB45DRAFT_951679</name>
</gene>
<dbReference type="EMBL" id="JARKIF010000065">
    <property type="protein sequence ID" value="KAJ7606033.1"/>
    <property type="molecule type" value="Genomic_DNA"/>
</dbReference>
<proteinExistence type="predicted"/>
<sequence>MATVARVACELLVSSVASFVLTWALLPILGLHASPLAILRVTGFFTVIVFATLEAFLRETEDEEVVEVQPEFRPKQRVVWDAEVGGVRDKQTGL</sequence>
<feature type="transmembrane region" description="Helical" evidence="1">
    <location>
        <begin position="37"/>
        <end position="57"/>
    </location>
</feature>